<comment type="subcellular location">
    <subcellularLocation>
        <location evidence="1">Nucleus</location>
    </subcellularLocation>
</comment>
<evidence type="ECO:0000256" key="10">
    <source>
        <dbReference type="ARBA" id="ARBA00071576"/>
    </source>
</evidence>
<dbReference type="Gene3D" id="6.10.140.2220">
    <property type="match status" value="1"/>
</dbReference>
<evidence type="ECO:0000256" key="12">
    <source>
        <dbReference type="SAM" id="MobiDB-lite"/>
    </source>
</evidence>
<feature type="domain" description="MYND-type" evidence="13">
    <location>
        <begin position="145"/>
        <end position="182"/>
    </location>
</feature>
<keyword evidence="8" id="KW-0539">Nucleus</keyword>
<sequence length="362" mass="40603">MAGNGPDGAQRAGGVVLGFAEEAEPWRLRSSQFPSKAGGRPAWLSQCALPSPAELRCDKCHAPCALLLQVYAPIADRERAFHRTLFVFCCRSPACYSHNDSRCFKVFRSQLPRRNEFYSYDPPPEEEPVESDVDAGVLRSGLKLCRVCGCLGPKSCSRCHSATYCSKEHQTMDWRAAHKNECAGKESSGAGGLNTFLFPEFELVTEPEDLPDNDDEQSDAPEQMRGNLSSDCGSLQNDEWEEKELEDMAMHETEDSKVFQRFKRRTAPEPHQVLRYCRGGSPLWVSAEHVPSADTIPDCACGDKRVFEFQVMPQLLNHLHVDTPDVSIDWGTLAVYSCEYSCDQGNSYWPEFIWKQDFTGAH</sequence>
<dbReference type="GO" id="GO:0005634">
    <property type="term" value="C:nucleus"/>
    <property type="evidence" value="ECO:0007669"/>
    <property type="project" value="UniProtKB-SubCell"/>
</dbReference>
<dbReference type="CTD" id="5134"/>
<evidence type="ECO:0000256" key="11">
    <source>
        <dbReference type="PROSITE-ProRule" id="PRU00134"/>
    </source>
</evidence>
<dbReference type="GO" id="GO:0006915">
    <property type="term" value="P:apoptotic process"/>
    <property type="evidence" value="ECO:0007669"/>
    <property type="project" value="UniProtKB-KW"/>
</dbReference>
<keyword evidence="2" id="KW-0053">Apoptosis</keyword>
<dbReference type="GO" id="GO:0007088">
    <property type="term" value="P:regulation of mitotic nuclear division"/>
    <property type="evidence" value="ECO:0007669"/>
    <property type="project" value="Ensembl"/>
</dbReference>
<evidence type="ECO:0000256" key="4">
    <source>
        <dbReference type="ARBA" id="ARBA00022771"/>
    </source>
</evidence>
<reference evidence="14 15" key="1">
    <citation type="submission" date="2019-04" db="EMBL/GenBank/DDBJ databases">
        <authorList>
            <consortium name="Wellcome Sanger Institute Data Sharing"/>
        </authorList>
    </citation>
    <scope>NUCLEOTIDE SEQUENCE [LARGE SCALE GENOMIC DNA]</scope>
</reference>
<proteinExistence type="predicted"/>
<dbReference type="Pfam" id="PF01753">
    <property type="entry name" value="zf-MYND"/>
    <property type="match status" value="1"/>
</dbReference>
<dbReference type="PROSITE" id="PS01360">
    <property type="entry name" value="ZF_MYND_1"/>
    <property type="match status" value="1"/>
</dbReference>
<feature type="region of interest" description="Disordered" evidence="12">
    <location>
        <begin position="207"/>
        <end position="233"/>
    </location>
</feature>
<keyword evidence="4 11" id="KW-0863">Zinc-finger</keyword>
<evidence type="ECO:0000313" key="15">
    <source>
        <dbReference type="Proteomes" id="UP000694397"/>
    </source>
</evidence>
<dbReference type="RefSeq" id="XP_029107200.1">
    <property type="nucleotide sequence ID" value="XM_029251367.1"/>
</dbReference>
<evidence type="ECO:0000256" key="6">
    <source>
        <dbReference type="ARBA" id="ARBA00022843"/>
    </source>
</evidence>
<accession>A0A8C9TIC4</accession>
<dbReference type="PANTHER" id="PTHR12298">
    <property type="entry name" value="PCDC2 PROGRAMMED CELL DEATH PROTEIN 2 -RELATED"/>
    <property type="match status" value="1"/>
</dbReference>
<dbReference type="AlphaFoldDB" id="A0A8C9TIC4"/>
<evidence type="ECO:0000256" key="9">
    <source>
        <dbReference type="ARBA" id="ARBA00058067"/>
    </source>
</evidence>
<feature type="compositionally biased region" description="Acidic residues" evidence="12">
    <location>
        <begin position="207"/>
        <end position="219"/>
    </location>
</feature>
<dbReference type="SUPFAM" id="SSF144232">
    <property type="entry name" value="HIT/MYND zinc finger-like"/>
    <property type="match status" value="1"/>
</dbReference>
<evidence type="ECO:0000256" key="5">
    <source>
        <dbReference type="ARBA" id="ARBA00022833"/>
    </source>
</evidence>
<name>A0A8C9TIC4_SCLFO</name>
<dbReference type="PROSITE" id="PS50865">
    <property type="entry name" value="ZF_MYND_2"/>
    <property type="match status" value="1"/>
</dbReference>
<dbReference type="Pfam" id="PF04194">
    <property type="entry name" value="PDCD2_C"/>
    <property type="match status" value="1"/>
</dbReference>
<dbReference type="FunFam" id="6.10.140.2220:FF:000014">
    <property type="entry name" value="Programmed cell death 2"/>
    <property type="match status" value="1"/>
</dbReference>
<dbReference type="RefSeq" id="XP_018604832.2">
    <property type="nucleotide sequence ID" value="XM_018749316.2"/>
</dbReference>
<keyword evidence="3" id="KW-0479">Metal-binding</keyword>
<keyword evidence="15" id="KW-1185">Reference proteome</keyword>
<comment type="function">
    <text evidence="9">May be a DNA-binding protein with a regulatory function. May play an important role in cell death and/or in regulation of cell proliferation.</text>
</comment>
<evidence type="ECO:0000256" key="8">
    <source>
        <dbReference type="ARBA" id="ARBA00023242"/>
    </source>
</evidence>
<keyword evidence="6" id="KW-0832">Ubl conjugation</keyword>
<dbReference type="InterPro" id="IPR002893">
    <property type="entry name" value="Znf_MYND"/>
</dbReference>
<dbReference type="GO" id="GO:0008270">
    <property type="term" value="F:zinc ion binding"/>
    <property type="evidence" value="ECO:0007669"/>
    <property type="project" value="UniProtKB-KW"/>
</dbReference>
<keyword evidence="5" id="KW-0862">Zinc</keyword>
<dbReference type="Proteomes" id="UP000694397">
    <property type="component" value="Chromosome 4"/>
</dbReference>
<reference evidence="14" key="2">
    <citation type="submission" date="2025-08" db="UniProtKB">
        <authorList>
            <consortium name="Ensembl"/>
        </authorList>
    </citation>
    <scope>IDENTIFICATION</scope>
</reference>
<dbReference type="GO" id="GO:0030218">
    <property type="term" value="P:erythrocyte differentiation"/>
    <property type="evidence" value="ECO:0007669"/>
    <property type="project" value="Ensembl"/>
</dbReference>
<keyword evidence="7" id="KW-0238">DNA-binding</keyword>
<evidence type="ECO:0000259" key="13">
    <source>
        <dbReference type="PROSITE" id="PS50865"/>
    </source>
</evidence>
<protein>
    <recommendedName>
        <fullName evidence="10">Programmed cell death protein 2</fullName>
    </recommendedName>
</protein>
<evidence type="ECO:0000256" key="1">
    <source>
        <dbReference type="ARBA" id="ARBA00004123"/>
    </source>
</evidence>
<gene>
    <name evidence="14" type="primary">PDCD2</name>
    <name evidence="14" type="synonym">pdcd2</name>
</gene>
<dbReference type="InterPro" id="IPR007320">
    <property type="entry name" value="PDCD2_C"/>
</dbReference>
<dbReference type="OrthoDB" id="443682at2759"/>
<organism evidence="14 15">
    <name type="scientific">Scleropages formosus</name>
    <name type="common">Asian bonytongue</name>
    <name type="synonym">Osteoglossum formosum</name>
    <dbReference type="NCBI Taxonomy" id="113540"/>
    <lineage>
        <taxon>Eukaryota</taxon>
        <taxon>Metazoa</taxon>
        <taxon>Chordata</taxon>
        <taxon>Craniata</taxon>
        <taxon>Vertebrata</taxon>
        <taxon>Euteleostomi</taxon>
        <taxon>Actinopterygii</taxon>
        <taxon>Neopterygii</taxon>
        <taxon>Teleostei</taxon>
        <taxon>Osteoglossocephala</taxon>
        <taxon>Osteoglossomorpha</taxon>
        <taxon>Osteoglossiformes</taxon>
        <taxon>Osteoglossidae</taxon>
        <taxon>Scleropages</taxon>
    </lineage>
</organism>
<dbReference type="GO" id="GO:0060218">
    <property type="term" value="P:hematopoietic stem cell differentiation"/>
    <property type="evidence" value="ECO:0007669"/>
    <property type="project" value="Ensembl"/>
</dbReference>
<dbReference type="GO" id="GO:0005737">
    <property type="term" value="C:cytoplasm"/>
    <property type="evidence" value="ECO:0007669"/>
    <property type="project" value="InterPro"/>
</dbReference>
<dbReference type="GeneTree" id="ENSGT00940000156603"/>
<dbReference type="GO" id="GO:0003677">
    <property type="term" value="F:DNA binding"/>
    <property type="evidence" value="ECO:0007669"/>
    <property type="project" value="UniProtKB-KW"/>
</dbReference>
<evidence type="ECO:0000313" key="14">
    <source>
        <dbReference type="Ensembl" id="ENSSFOP00015054079.1"/>
    </source>
</evidence>
<evidence type="ECO:0000256" key="2">
    <source>
        <dbReference type="ARBA" id="ARBA00022703"/>
    </source>
</evidence>
<evidence type="ECO:0000256" key="7">
    <source>
        <dbReference type="ARBA" id="ARBA00023125"/>
    </source>
</evidence>
<dbReference type="GeneID" id="108932748"/>
<evidence type="ECO:0000256" key="3">
    <source>
        <dbReference type="ARBA" id="ARBA00022723"/>
    </source>
</evidence>
<dbReference type="PANTHER" id="PTHR12298:SF4">
    <property type="entry name" value="PROGRAMMED CELL DEATH PROTEIN 2"/>
    <property type="match status" value="1"/>
</dbReference>
<reference evidence="14" key="3">
    <citation type="submission" date="2025-09" db="UniProtKB">
        <authorList>
            <consortium name="Ensembl"/>
        </authorList>
    </citation>
    <scope>IDENTIFICATION</scope>
</reference>
<dbReference type="Ensembl" id="ENSSFOT00015065209.1">
    <property type="protein sequence ID" value="ENSSFOP00015054079.1"/>
    <property type="gene ID" value="ENSSFOG00015032774.1"/>
</dbReference>
<dbReference type="KEGG" id="sfm:108932748"/>